<protein>
    <recommendedName>
        <fullName evidence="10">Ribonucleoside-diphosphate reductase</fullName>
        <ecNumber evidence="10">1.17.4.1</ecNumber>
    </recommendedName>
</protein>
<keyword evidence="2" id="KW-0021">Allosteric enzyme</keyword>
<dbReference type="NCBIfam" id="TIGR02506">
    <property type="entry name" value="NrdE_NrdA"/>
    <property type="match status" value="1"/>
</dbReference>
<dbReference type="GO" id="GO:0004748">
    <property type="term" value="F:ribonucleoside-diphosphate reductase activity, thioredoxin disulfide as acceptor"/>
    <property type="evidence" value="ECO:0007669"/>
    <property type="project" value="UniProtKB-EC"/>
</dbReference>
<evidence type="ECO:0000256" key="10">
    <source>
        <dbReference type="RuleBase" id="RU003410"/>
    </source>
</evidence>
<feature type="non-terminal residue" evidence="12">
    <location>
        <position position="1"/>
    </location>
</feature>
<dbReference type="PROSITE" id="PS00089">
    <property type="entry name" value="RIBORED_LARGE"/>
    <property type="match status" value="1"/>
</dbReference>
<dbReference type="InterPro" id="IPR005144">
    <property type="entry name" value="ATP-cone_dom"/>
</dbReference>
<comment type="catalytic activity">
    <reaction evidence="8 10">
        <text>a 2'-deoxyribonucleoside 5'-diphosphate + [thioredoxin]-disulfide + H2O = a ribonucleoside 5'-diphosphate + [thioredoxin]-dithiol</text>
        <dbReference type="Rhea" id="RHEA:23252"/>
        <dbReference type="Rhea" id="RHEA-COMP:10698"/>
        <dbReference type="Rhea" id="RHEA-COMP:10700"/>
        <dbReference type="ChEBI" id="CHEBI:15377"/>
        <dbReference type="ChEBI" id="CHEBI:29950"/>
        <dbReference type="ChEBI" id="CHEBI:50058"/>
        <dbReference type="ChEBI" id="CHEBI:57930"/>
        <dbReference type="ChEBI" id="CHEBI:73316"/>
        <dbReference type="EC" id="1.17.4.1"/>
    </reaction>
</comment>
<dbReference type="Gene3D" id="3.20.70.20">
    <property type="match status" value="1"/>
</dbReference>
<dbReference type="InterPro" id="IPR008926">
    <property type="entry name" value="RNR_R1-su_N"/>
</dbReference>
<dbReference type="Proteomes" id="UP000177941">
    <property type="component" value="Unassembled WGS sequence"/>
</dbReference>
<dbReference type="SUPFAM" id="SSF48168">
    <property type="entry name" value="R1 subunit of ribonucleotide reductase, N-terminal domain"/>
    <property type="match status" value="1"/>
</dbReference>
<organism evidence="12 13">
    <name type="scientific">Candidatus Andersenbacteria bacterium RIFCSPHIGHO2_12_FULL_45_11b</name>
    <dbReference type="NCBI Taxonomy" id="1797282"/>
    <lineage>
        <taxon>Bacteria</taxon>
        <taxon>Candidatus Anderseniibacteriota</taxon>
    </lineage>
</organism>
<keyword evidence="6 10" id="KW-0215">Deoxyribonucleotide synthesis</keyword>
<dbReference type="Pfam" id="PF00317">
    <property type="entry name" value="Ribonuc_red_lgN"/>
    <property type="match status" value="1"/>
</dbReference>
<evidence type="ECO:0000256" key="7">
    <source>
        <dbReference type="ARBA" id="ARBA00024942"/>
    </source>
</evidence>
<dbReference type="InterPro" id="IPR000788">
    <property type="entry name" value="RNR_lg_C"/>
</dbReference>
<dbReference type="EMBL" id="MHHS01000036">
    <property type="protein sequence ID" value="OGY36310.1"/>
    <property type="molecule type" value="Genomic_DNA"/>
</dbReference>
<dbReference type="PANTHER" id="PTHR11573:SF6">
    <property type="entry name" value="RIBONUCLEOSIDE-DIPHOSPHATE REDUCTASE LARGE SUBUNIT"/>
    <property type="match status" value="1"/>
</dbReference>
<comment type="similarity">
    <text evidence="1 10">Belongs to the ribonucleoside diphosphate reductase large chain family.</text>
</comment>
<dbReference type="NCBIfam" id="NF005544">
    <property type="entry name" value="PRK07207.1"/>
    <property type="match status" value="1"/>
</dbReference>
<proteinExistence type="inferred from homology"/>
<dbReference type="InterPro" id="IPR039718">
    <property type="entry name" value="Rrm1"/>
</dbReference>
<keyword evidence="3 9" id="KW-0547">Nucleotide-binding</keyword>
<dbReference type="InterPro" id="IPR013509">
    <property type="entry name" value="RNR_lsu_N"/>
</dbReference>
<evidence type="ECO:0000256" key="2">
    <source>
        <dbReference type="ARBA" id="ARBA00022533"/>
    </source>
</evidence>
<dbReference type="EC" id="1.17.4.1" evidence="10"/>
<dbReference type="GO" id="GO:0005971">
    <property type="term" value="C:ribonucleoside-diphosphate reductase complex"/>
    <property type="evidence" value="ECO:0007669"/>
    <property type="project" value="TreeGrafter"/>
</dbReference>
<evidence type="ECO:0000256" key="6">
    <source>
        <dbReference type="ARBA" id="ARBA00023116"/>
    </source>
</evidence>
<accession>A0A1G1X9T1</accession>
<dbReference type="GO" id="GO:0009263">
    <property type="term" value="P:deoxyribonucleotide biosynthetic process"/>
    <property type="evidence" value="ECO:0007669"/>
    <property type="project" value="UniProtKB-KW"/>
</dbReference>
<dbReference type="InterPro" id="IPR013346">
    <property type="entry name" value="NrdE_NrdA_C"/>
</dbReference>
<dbReference type="FunFam" id="3.20.70.20:FF:000009">
    <property type="entry name" value="Ribonucleoside-diphosphate reductase"/>
    <property type="match status" value="1"/>
</dbReference>
<comment type="function">
    <text evidence="7 10">Provides the precursors necessary for DNA synthesis. Catalyzes the biosynthesis of deoxyribonucleotides from the corresponding ribonucleotides.</text>
</comment>
<evidence type="ECO:0000313" key="13">
    <source>
        <dbReference type="Proteomes" id="UP000177941"/>
    </source>
</evidence>
<evidence type="ECO:0000256" key="9">
    <source>
        <dbReference type="PROSITE-ProRule" id="PRU00492"/>
    </source>
</evidence>
<dbReference type="AlphaFoldDB" id="A0A1G1X9T1"/>
<evidence type="ECO:0000256" key="3">
    <source>
        <dbReference type="ARBA" id="ARBA00022741"/>
    </source>
</evidence>
<sequence length="775" mass="88927">EAQNNIYDGISTSEINQAIIMSLRSRIEQDPKYSYLAARVLTNDLYRDVIKTDEFEPEFEQLYRQGLQTSIAQGVASERLDARMNEFDFDALSQALDLSRDKLFEYLGIQTLYERYFVRDLSQRILEVPQYFWMRVAMGLALNEEKSKWVSYAIEFYNTMSSLRYVPSTPTLFHSGTTHPQMSSCYLTTVEDKLEHIFKSIGDNAQLSKWSGGLGNDWTNIRATGAQIKSTNVGSQGVIPFLKISDATTAAINRSGKRRGATCVYLETWHYDIEDFIELRKNTGDDRRRTHDTNTANWIPDLFMKRVINDGQWTLFSPEETPELHHMYGKAFEQKYIEYERKADAGEIRLFKRMRAIELWRKMINSLYSTGHPWMTFKDPSNIRSPQDHVGVVHSSNLCTEITLNTSAEETAVCNLGSINLVRHVENGMINYDMLKETALQAMRMLDNVIDLNFYPTIEAKNSNMRHRPVGLGIMGWQDMLYTLGMQFDSEDAVELADSTMEYIAYHAILGSSMLAKEKGKYATYQGSKWSRNLFPQDTIALLEEERGMPIEVDRSSKMDWTPVREHVRVYGMRNSNCMAIAPTATISTIVGSLPSIEPIYNNIYTKSNVTGEFTVINEQLVIDLKKRNLWNSEILEKMKHYDGSIQNIPEIPQDIKDRYKEIFEIEPQWVIKQAARRSKWIDQSQSLNLFIKTESGKNISDMYIMAWESGLKTTYYLRTLGASSVEKSTVDINKKFETIPPITPPLVIMPDMPLTPPSSQTSGDPNLNICESCQ</sequence>
<dbReference type="GO" id="GO:0005524">
    <property type="term" value="F:ATP binding"/>
    <property type="evidence" value="ECO:0007669"/>
    <property type="project" value="UniProtKB-UniRule"/>
</dbReference>
<dbReference type="CDD" id="cd01679">
    <property type="entry name" value="RNR_I"/>
    <property type="match status" value="1"/>
</dbReference>
<comment type="caution">
    <text evidence="12">The sequence shown here is derived from an EMBL/GenBank/DDBJ whole genome shotgun (WGS) entry which is preliminary data.</text>
</comment>
<evidence type="ECO:0000259" key="11">
    <source>
        <dbReference type="PROSITE" id="PS51161"/>
    </source>
</evidence>
<keyword evidence="5 10" id="KW-0560">Oxidoreductase</keyword>
<reference evidence="12 13" key="1">
    <citation type="journal article" date="2016" name="Nat. Commun.">
        <title>Thousands of microbial genomes shed light on interconnected biogeochemical processes in an aquifer system.</title>
        <authorList>
            <person name="Anantharaman K."/>
            <person name="Brown C.T."/>
            <person name="Hug L.A."/>
            <person name="Sharon I."/>
            <person name="Castelle C.J."/>
            <person name="Probst A.J."/>
            <person name="Thomas B.C."/>
            <person name="Singh A."/>
            <person name="Wilkins M.J."/>
            <person name="Karaoz U."/>
            <person name="Brodie E.L."/>
            <person name="Williams K.H."/>
            <person name="Hubbard S.S."/>
            <person name="Banfield J.F."/>
        </authorList>
    </citation>
    <scope>NUCLEOTIDE SEQUENCE [LARGE SCALE GENOMIC DNA]</scope>
</reference>
<evidence type="ECO:0000313" key="12">
    <source>
        <dbReference type="EMBL" id="OGY36310.1"/>
    </source>
</evidence>
<evidence type="ECO:0000256" key="5">
    <source>
        <dbReference type="ARBA" id="ARBA00023002"/>
    </source>
</evidence>
<name>A0A1G1X9T1_9BACT</name>
<dbReference type="PRINTS" id="PR01183">
    <property type="entry name" value="RIBORDTASEM1"/>
</dbReference>
<feature type="domain" description="ATP-cone" evidence="11">
    <location>
        <begin position="1"/>
        <end position="51"/>
    </location>
</feature>
<evidence type="ECO:0000256" key="4">
    <source>
        <dbReference type="ARBA" id="ARBA00022840"/>
    </source>
</evidence>
<evidence type="ECO:0000256" key="1">
    <source>
        <dbReference type="ARBA" id="ARBA00010406"/>
    </source>
</evidence>
<dbReference type="PANTHER" id="PTHR11573">
    <property type="entry name" value="RIBONUCLEOSIDE-DIPHOSPHATE REDUCTASE LARGE CHAIN"/>
    <property type="match status" value="1"/>
</dbReference>
<dbReference type="PROSITE" id="PS51161">
    <property type="entry name" value="ATP_CONE"/>
    <property type="match status" value="1"/>
</dbReference>
<dbReference type="UniPathway" id="UPA00326"/>
<dbReference type="SUPFAM" id="SSF51998">
    <property type="entry name" value="PFL-like glycyl radical enzymes"/>
    <property type="match status" value="1"/>
</dbReference>
<keyword evidence="4 9" id="KW-0067">ATP-binding</keyword>
<evidence type="ECO:0000256" key="8">
    <source>
        <dbReference type="ARBA" id="ARBA00047754"/>
    </source>
</evidence>
<gene>
    <name evidence="12" type="ORF">A3E36_00135</name>
</gene>
<dbReference type="Pfam" id="PF02867">
    <property type="entry name" value="Ribonuc_red_lgC"/>
    <property type="match status" value="1"/>
</dbReference>